<dbReference type="Proteomes" id="UP000273786">
    <property type="component" value="Unassembled WGS sequence"/>
</dbReference>
<dbReference type="EMBL" id="RQXT01000004">
    <property type="protein sequence ID" value="RRI06006.1"/>
    <property type="molecule type" value="Genomic_DNA"/>
</dbReference>
<dbReference type="InterPro" id="IPR010385">
    <property type="entry name" value="DUF982"/>
</dbReference>
<evidence type="ECO:0000313" key="2">
    <source>
        <dbReference type="Proteomes" id="UP000273786"/>
    </source>
</evidence>
<sequence length="100" mass="10613">MHDRMLFTPVAVSVGGGHKRMIASLSDMHEFLTEFPPSRRRVSYGAAVKACEAARAGEISAEAARDTLIAFAVTAGIVWPQDQPTVSVKPVARGQSGFAA</sequence>
<gene>
    <name evidence="1" type="ORF">EH240_05615</name>
</gene>
<dbReference type="OrthoDB" id="8090270at2"/>
<reference evidence="1 2" key="1">
    <citation type="submission" date="2018-11" db="EMBL/GenBank/DDBJ databases">
        <title>the genome of Mesorhizobium tamadayense DSM 28320.</title>
        <authorList>
            <person name="Gao J."/>
        </authorList>
    </citation>
    <scope>NUCLEOTIDE SEQUENCE [LARGE SCALE GENOMIC DNA]</scope>
    <source>
        <strain evidence="1 2">DSM 28320</strain>
    </source>
</reference>
<dbReference type="Gene3D" id="6.10.250.730">
    <property type="match status" value="1"/>
</dbReference>
<protein>
    <submittedName>
        <fullName evidence="1">DUF982 domain-containing protein</fullName>
    </submittedName>
</protein>
<name>A0A3P3G583_9HYPH</name>
<dbReference type="RefSeq" id="WP_124996415.1">
    <property type="nucleotide sequence ID" value="NZ_RQXT01000004.1"/>
</dbReference>
<organism evidence="1 2">
    <name type="scientific">Mesorhizobium tamadayense</name>
    <dbReference type="NCBI Taxonomy" id="425306"/>
    <lineage>
        <taxon>Bacteria</taxon>
        <taxon>Pseudomonadati</taxon>
        <taxon>Pseudomonadota</taxon>
        <taxon>Alphaproteobacteria</taxon>
        <taxon>Hyphomicrobiales</taxon>
        <taxon>Phyllobacteriaceae</taxon>
        <taxon>Mesorhizobium</taxon>
    </lineage>
</organism>
<keyword evidence="2" id="KW-1185">Reference proteome</keyword>
<comment type="caution">
    <text evidence="1">The sequence shown here is derived from an EMBL/GenBank/DDBJ whole genome shotgun (WGS) entry which is preliminary data.</text>
</comment>
<accession>A0A3P3G583</accession>
<proteinExistence type="predicted"/>
<dbReference type="Pfam" id="PF06169">
    <property type="entry name" value="DUF982"/>
    <property type="match status" value="1"/>
</dbReference>
<evidence type="ECO:0000313" key="1">
    <source>
        <dbReference type="EMBL" id="RRI06006.1"/>
    </source>
</evidence>
<dbReference type="AlphaFoldDB" id="A0A3P3G583"/>